<reference evidence="9 10" key="1">
    <citation type="submission" date="2024-02" db="EMBL/GenBank/DDBJ databases">
        <title>Seven novel Bacillus-like species.</title>
        <authorList>
            <person name="Liu G."/>
        </authorList>
    </citation>
    <scope>NUCLEOTIDE SEQUENCE [LARGE SCALE GENOMIC DNA]</scope>
    <source>
        <strain evidence="9 10">FJAT-52991</strain>
    </source>
</reference>
<keyword evidence="7" id="KW-0472">Membrane</keyword>
<dbReference type="Gene3D" id="1.20.950.20">
    <property type="entry name" value="Transmembrane di-heme cytochromes, Chain C"/>
    <property type="match status" value="1"/>
</dbReference>
<dbReference type="InterPro" id="IPR017900">
    <property type="entry name" value="4Fe4S_Fe_S_CS"/>
</dbReference>
<dbReference type="InterPro" id="IPR036197">
    <property type="entry name" value="NarG-like_sf"/>
</dbReference>
<dbReference type="PANTHER" id="PTHR43255:SF1">
    <property type="entry name" value="IRON-SULFUR-BINDING OXIDOREDUCTASE FADF-RELATED"/>
    <property type="match status" value="1"/>
</dbReference>
<feature type="domain" description="4Fe-4S ferredoxin-type" evidence="8">
    <location>
        <begin position="271"/>
        <end position="301"/>
    </location>
</feature>
<organism evidence="9 10">
    <name type="scientific">Bacillus kandeliae</name>
    <dbReference type="NCBI Taxonomy" id="3129297"/>
    <lineage>
        <taxon>Bacteria</taxon>
        <taxon>Bacillati</taxon>
        <taxon>Bacillota</taxon>
        <taxon>Bacilli</taxon>
        <taxon>Bacillales</taxon>
        <taxon>Bacillaceae</taxon>
        <taxon>Bacillus</taxon>
    </lineage>
</organism>
<keyword evidence="10" id="KW-1185">Reference proteome</keyword>
<dbReference type="SUPFAM" id="SSF103501">
    <property type="entry name" value="Respiratory nitrate reductase 1 gamma chain"/>
    <property type="match status" value="1"/>
</dbReference>
<dbReference type="EMBL" id="CP147404">
    <property type="protein sequence ID" value="WXB92980.1"/>
    <property type="molecule type" value="Genomic_DNA"/>
</dbReference>
<keyword evidence="4" id="KW-0408">Iron</keyword>
<dbReference type="Gene3D" id="1.10.1060.10">
    <property type="entry name" value="Alpha-helical ferredoxin"/>
    <property type="match status" value="1"/>
</dbReference>
<feature type="transmembrane region" description="Helical" evidence="7">
    <location>
        <begin position="71"/>
        <end position="92"/>
    </location>
</feature>
<dbReference type="Proteomes" id="UP001387364">
    <property type="component" value="Chromosome"/>
</dbReference>
<sequence length="742" mass="83415">MNGLLWINLIAAVLVIAYGAYLFAYLLKTRYEYIQLGKKEEFNNDVKERLSNIWVNVFGQKKLLKDKKSGVIHVMFFYGFLLVQLGAIDFIIKGIVPGAHLPLGPLYDGFKFFQEIVTLVILVAVVWAFHRRYIEKLVRLKRGWKNGLVLIFIGSLMLSVLVGNGMDLIWHEGANIHWTGVEPIASAIAVAMAGIGETAAITIFYVMWWIHLFVLLTFLVYVPQSKHAHLIAGPVNVYFHRLEKAGTLKPIDFEDESQESFGVGKIQDFNQLQMIDFYACVECGRCTNMCPATGTGKMLSPMDLIVKLRDHLTMTGAAVTSKQPWVPAFSFSGTKGNQLAMASAAKGGGAEVAAELYNPSLIGDIITEEEIWACTTCRNCEDQCPVMNEHVDKIIDLRRYLVLTEGKMDPEAQRAMQSIERQGNPWGLNRKEKENWRDLRDDVHVPTVREMKKAGEDFEYLLWVGSMGAFDNRSQKITLAFAKLLNEADVKFAILGNKEKNSGDTPRRLGNEFLFQELATANIAEFEKNEVKKIVTIDPHAYNIFKNEYPELGFTAEVYHHTELLAQLVKEGRLKPQYEVNETITFHDSCYLGRYNDVYDPPREILKTIPGVKLVEMERRRETGMCCGAGGGLMWMEEDTGHRINVARTEQALACNPSVISSGCPYCLTMLSDGTKAKEVEDKVATYDVAELLEKAIFGPQKAAITPEEEPEETETTVEVEQPEEQTAAVIAETASTEEEQK</sequence>
<dbReference type="SUPFAM" id="SSF46548">
    <property type="entry name" value="alpha-helical ferredoxin"/>
    <property type="match status" value="1"/>
</dbReference>
<keyword evidence="3" id="KW-0560">Oxidoreductase</keyword>
<feature type="transmembrane region" description="Helical" evidence="7">
    <location>
        <begin position="112"/>
        <end position="129"/>
    </location>
</feature>
<feature type="transmembrane region" description="Helical" evidence="7">
    <location>
        <begin position="202"/>
        <end position="222"/>
    </location>
</feature>
<evidence type="ECO:0000256" key="5">
    <source>
        <dbReference type="ARBA" id="ARBA00023014"/>
    </source>
</evidence>
<protein>
    <submittedName>
        <fullName evidence="9">(Fe-S)-binding protein</fullName>
    </submittedName>
</protein>
<feature type="transmembrane region" description="Helical" evidence="7">
    <location>
        <begin position="6"/>
        <end position="27"/>
    </location>
</feature>
<dbReference type="PANTHER" id="PTHR43255">
    <property type="entry name" value="IRON-SULFUR-BINDING OXIDOREDUCTASE FADF-RELATED-RELATED"/>
    <property type="match status" value="1"/>
</dbReference>
<feature type="transmembrane region" description="Helical" evidence="7">
    <location>
        <begin position="176"/>
        <end position="195"/>
    </location>
</feature>
<dbReference type="Pfam" id="PF02754">
    <property type="entry name" value="CCG"/>
    <property type="match status" value="2"/>
</dbReference>
<keyword evidence="2" id="KW-0479">Metal-binding</keyword>
<proteinExistence type="predicted"/>
<keyword evidence="7" id="KW-0812">Transmembrane</keyword>
<accession>A0ABZ2N5Y9</accession>
<keyword evidence="7" id="KW-1133">Transmembrane helix</keyword>
<evidence type="ECO:0000313" key="9">
    <source>
        <dbReference type="EMBL" id="WXB92980.1"/>
    </source>
</evidence>
<name>A0ABZ2N5Y9_9BACI</name>
<evidence type="ECO:0000256" key="2">
    <source>
        <dbReference type="ARBA" id="ARBA00022723"/>
    </source>
</evidence>
<keyword evidence="1" id="KW-0004">4Fe-4S</keyword>
<dbReference type="PROSITE" id="PS51379">
    <property type="entry name" value="4FE4S_FER_2"/>
    <property type="match status" value="1"/>
</dbReference>
<dbReference type="PROSITE" id="PS00198">
    <property type="entry name" value="4FE4S_FER_1"/>
    <property type="match status" value="1"/>
</dbReference>
<dbReference type="InterPro" id="IPR004017">
    <property type="entry name" value="Cys_rich_dom"/>
</dbReference>
<evidence type="ECO:0000256" key="6">
    <source>
        <dbReference type="SAM" id="MobiDB-lite"/>
    </source>
</evidence>
<evidence type="ECO:0000256" key="1">
    <source>
        <dbReference type="ARBA" id="ARBA00022485"/>
    </source>
</evidence>
<evidence type="ECO:0000256" key="3">
    <source>
        <dbReference type="ARBA" id="ARBA00023002"/>
    </source>
</evidence>
<dbReference type="InterPro" id="IPR009051">
    <property type="entry name" value="Helical_ferredxn"/>
</dbReference>
<dbReference type="InterPro" id="IPR017896">
    <property type="entry name" value="4Fe4S_Fe-S-bd"/>
</dbReference>
<keyword evidence="5" id="KW-0411">Iron-sulfur</keyword>
<dbReference type="RefSeq" id="WP_338752053.1">
    <property type="nucleotide sequence ID" value="NZ_CP147404.1"/>
</dbReference>
<evidence type="ECO:0000313" key="10">
    <source>
        <dbReference type="Proteomes" id="UP001387364"/>
    </source>
</evidence>
<gene>
    <name evidence="9" type="ORF">WDJ61_17420</name>
</gene>
<evidence type="ECO:0000256" key="7">
    <source>
        <dbReference type="SAM" id="Phobius"/>
    </source>
</evidence>
<feature type="region of interest" description="Disordered" evidence="6">
    <location>
        <begin position="701"/>
        <end position="742"/>
    </location>
</feature>
<feature type="compositionally biased region" description="Acidic residues" evidence="6">
    <location>
        <begin position="707"/>
        <end position="724"/>
    </location>
</feature>
<evidence type="ECO:0000256" key="4">
    <source>
        <dbReference type="ARBA" id="ARBA00023004"/>
    </source>
</evidence>
<dbReference type="Pfam" id="PF13183">
    <property type="entry name" value="Fer4_8"/>
    <property type="match status" value="1"/>
</dbReference>
<evidence type="ECO:0000259" key="8">
    <source>
        <dbReference type="PROSITE" id="PS51379"/>
    </source>
</evidence>
<feature type="transmembrane region" description="Helical" evidence="7">
    <location>
        <begin position="149"/>
        <end position="170"/>
    </location>
</feature>
<dbReference type="InterPro" id="IPR051460">
    <property type="entry name" value="HdrC_iron-sulfur_subunit"/>
</dbReference>